<dbReference type="SUPFAM" id="SSF53448">
    <property type="entry name" value="Nucleotide-diphospho-sugar transferases"/>
    <property type="match status" value="1"/>
</dbReference>
<organism evidence="1">
    <name type="scientific">viral metagenome</name>
    <dbReference type="NCBI Taxonomy" id="1070528"/>
    <lineage>
        <taxon>unclassified sequences</taxon>
        <taxon>metagenomes</taxon>
        <taxon>organismal metagenomes</taxon>
    </lineage>
</organism>
<dbReference type="Gene3D" id="3.90.550.10">
    <property type="entry name" value="Spore Coat Polysaccharide Biosynthesis Protein SpsA, Chain A"/>
    <property type="match status" value="1"/>
</dbReference>
<proteinExistence type="predicted"/>
<evidence type="ECO:0000313" key="1">
    <source>
        <dbReference type="EMBL" id="QHT95306.1"/>
    </source>
</evidence>
<name>A0A6C0ISB3_9ZZZZ</name>
<dbReference type="InterPro" id="IPR029044">
    <property type="entry name" value="Nucleotide-diphossugar_trans"/>
</dbReference>
<evidence type="ECO:0008006" key="2">
    <source>
        <dbReference type="Google" id="ProtNLM"/>
    </source>
</evidence>
<accession>A0A6C0ISB3</accession>
<dbReference type="EMBL" id="MN740240">
    <property type="protein sequence ID" value="QHT95306.1"/>
    <property type="molecule type" value="Genomic_DNA"/>
</dbReference>
<sequence>MQFTFGIITNNNEKNVNLIIDSIEKQSIPEYEIIVVGIQNINRKHTKCILFDENIHPGWITKKKNTITNNATYENIVYMHDYMILNNDWYRGFIQYGNDFDIIVNKIINTDGTRFRDWILNFDFLNGMYFNVNTTETGVKSPYSWIKHKDSLLGVLGIANNRPTIFLDYEDSGEKWQEFIYISGSYFVCKKYVMEEYKLNESLLHGQGEDVEWSQRVRNKYKFKVNPHSSIQLLKHKGMAAPIIIHH</sequence>
<dbReference type="AlphaFoldDB" id="A0A6C0ISB3"/>
<reference evidence="1" key="1">
    <citation type="journal article" date="2020" name="Nature">
        <title>Giant virus diversity and host interactions through global metagenomics.</title>
        <authorList>
            <person name="Schulz F."/>
            <person name="Roux S."/>
            <person name="Paez-Espino D."/>
            <person name="Jungbluth S."/>
            <person name="Walsh D.A."/>
            <person name="Denef V.J."/>
            <person name="McMahon K.D."/>
            <person name="Konstantinidis K.T."/>
            <person name="Eloe-Fadrosh E.A."/>
            <person name="Kyrpides N.C."/>
            <person name="Woyke T."/>
        </authorList>
    </citation>
    <scope>NUCLEOTIDE SEQUENCE</scope>
    <source>
        <strain evidence="1">GVMAG-M-3300024261-8</strain>
    </source>
</reference>
<protein>
    <recommendedName>
        <fullName evidence="2">Glycosyltransferase</fullName>
    </recommendedName>
</protein>